<organism evidence="1 2">
    <name type="scientific">Niveispirillum lacus</name>
    <dbReference type="NCBI Taxonomy" id="1981099"/>
    <lineage>
        <taxon>Bacteria</taxon>
        <taxon>Pseudomonadati</taxon>
        <taxon>Pseudomonadota</taxon>
        <taxon>Alphaproteobacteria</taxon>
        <taxon>Rhodospirillales</taxon>
        <taxon>Azospirillaceae</taxon>
        <taxon>Niveispirillum</taxon>
    </lineage>
</organism>
<proteinExistence type="predicted"/>
<comment type="caution">
    <text evidence="1">The sequence shown here is derived from an EMBL/GenBank/DDBJ whole genome shotgun (WGS) entry which is preliminary data.</text>
</comment>
<gene>
    <name evidence="1" type="ORF">CHU95_07105</name>
</gene>
<evidence type="ECO:0000313" key="1">
    <source>
        <dbReference type="EMBL" id="OYQ35491.1"/>
    </source>
</evidence>
<sequence length="236" mass="26214">MKYPCITPDKVYPLGRCTEITETVLTVLVQRLARPTAPAERAMAAFVRSGGIIRPIWGALRGQFFQNATQMGALYVDVANDTVTVTKPKVEILPLARADIVNIADLTHFAEIAGKYWNAQIVANHVAPALAPLLPMLAIFGEQEARLVSVCDYMISLMMRDRFHMAERWVAEMPAPPPALLAHYRTRLPPCLRVTEDQDGRAAAILACRSSRAQGHWKDQAWLRARMQDIGGLVNL</sequence>
<accession>A0A255Z233</accession>
<keyword evidence="2" id="KW-1185">Reference proteome</keyword>
<name>A0A255Z233_9PROT</name>
<dbReference type="Proteomes" id="UP000216998">
    <property type="component" value="Unassembled WGS sequence"/>
</dbReference>
<evidence type="ECO:0000313" key="2">
    <source>
        <dbReference type="Proteomes" id="UP000216998"/>
    </source>
</evidence>
<protein>
    <submittedName>
        <fullName evidence="1">Uncharacterized protein</fullName>
    </submittedName>
</protein>
<reference evidence="1 2" key="1">
    <citation type="submission" date="2017-07" db="EMBL/GenBank/DDBJ databases">
        <title>Niveispirillum cyanobacteriorum sp. nov., isolated from cyanobacterial aggregates in a eutrophic lake.</title>
        <authorList>
            <person name="Cai H."/>
        </authorList>
    </citation>
    <scope>NUCLEOTIDE SEQUENCE [LARGE SCALE GENOMIC DNA]</scope>
    <source>
        <strain evidence="2">TH1-14</strain>
    </source>
</reference>
<dbReference type="AlphaFoldDB" id="A0A255Z233"/>
<dbReference type="EMBL" id="NOXU01000025">
    <property type="protein sequence ID" value="OYQ35491.1"/>
    <property type="molecule type" value="Genomic_DNA"/>
</dbReference>